<dbReference type="PROSITE" id="PS50920">
    <property type="entry name" value="SOLCAR"/>
    <property type="match status" value="6"/>
</dbReference>
<accession>C1MSC9</accession>
<sequence length="754" mass="77174">MASSSSKRDDDDDDDDEAPEPFAWERLLAGGAAGALSRVATAPIDRVKILFQVNAASSSVVSTRSALLAGRAIVKEEGVTALWRGTGAAVTRILPYSATTFAVFPIYNAALARAMGEPEGGGILTRFVAGALAGTTATIMTYPLDLLHARSAAHVTGPGAKAAANAWMRATNRALAASAASSSSAAASASSAAAPLGLAGSVRHLTATVNAGGVKALYAGLGPTLMGIVPYGGISFATFETLKAAYRKKKSLAAGGGGGSADHDWDPDEMPVLHKLAAGAVAGLIAQTATYPLHIVRRRMQVHGAGAYPSVVEGLREIYVREGVANGLFKGVGLTWVKGPVAAAIGFTANDVLKLAVPAARKTLIAGAKDAPTPTPATYIESKSATAVESLIAGGTAGAIAKSVIAPADRVKIMYQVDPNRPFSLSAAVKTAKDIVRTEGVLGLWRGNGVMMARVIPYAGVSFLTFPKYEAAVKAALGKIFGEPDGGGDAESGSRIAIRFVAGSAAGATATTMTYPLDLLRARYAAHGTGTTAAVAVAATATGGAASGKSAAAAAARARVASVVGQGAGAGAAAAATTATRAPVFNIFRDVSRVVAAEGVRGLYGGITPTLLGIVPYAGISFATFETLKGRYLDRERAKAAARGEAFDETNPTMQMPVATRLLFGGVAGLFAQSVTYPLDIVRRRIQVMGRAGMGNASLWGTIVDIAKTEGFRGGLYKGVSMNWIKGPLSVAVSFYINDSVKAFFRDLHEKHYL</sequence>
<dbReference type="InterPro" id="IPR002067">
    <property type="entry name" value="MCP"/>
</dbReference>
<feature type="region of interest" description="Disordered" evidence="7">
    <location>
        <begin position="1"/>
        <end position="20"/>
    </location>
</feature>
<reference evidence="8 9" key="1">
    <citation type="journal article" date="2009" name="Science">
        <title>Green evolution and dynamic adaptations revealed by genomes of the marine picoeukaryotes Micromonas.</title>
        <authorList>
            <person name="Worden A.Z."/>
            <person name="Lee J.H."/>
            <person name="Mock T."/>
            <person name="Rouze P."/>
            <person name="Simmons M.P."/>
            <person name="Aerts A.L."/>
            <person name="Allen A.E."/>
            <person name="Cuvelier M.L."/>
            <person name="Derelle E."/>
            <person name="Everett M.V."/>
            <person name="Foulon E."/>
            <person name="Grimwood J."/>
            <person name="Gundlach H."/>
            <person name="Henrissat B."/>
            <person name="Napoli C."/>
            <person name="McDonald S.M."/>
            <person name="Parker M.S."/>
            <person name="Rombauts S."/>
            <person name="Salamov A."/>
            <person name="Von Dassow P."/>
            <person name="Badger J.H."/>
            <person name="Coutinho P.M."/>
            <person name="Demir E."/>
            <person name="Dubchak I."/>
            <person name="Gentemann C."/>
            <person name="Eikrem W."/>
            <person name="Gready J.E."/>
            <person name="John U."/>
            <person name="Lanier W."/>
            <person name="Lindquist E.A."/>
            <person name="Lucas S."/>
            <person name="Mayer K.F."/>
            <person name="Moreau H."/>
            <person name="Not F."/>
            <person name="Otillar R."/>
            <person name="Panaud O."/>
            <person name="Pangilinan J."/>
            <person name="Paulsen I."/>
            <person name="Piegu B."/>
            <person name="Poliakov A."/>
            <person name="Robbens S."/>
            <person name="Schmutz J."/>
            <person name="Toulza E."/>
            <person name="Wyss T."/>
            <person name="Zelensky A."/>
            <person name="Zhou K."/>
            <person name="Armbrust E.V."/>
            <person name="Bhattacharya D."/>
            <person name="Goodenough U.W."/>
            <person name="Van de Peer Y."/>
            <person name="Grigoriev I.V."/>
        </authorList>
    </citation>
    <scope>NUCLEOTIDE SEQUENCE [LARGE SCALE GENOMIC DNA]</scope>
    <source>
        <strain evidence="8 9">CCMP1545</strain>
    </source>
</reference>
<dbReference type="AlphaFoldDB" id="C1MSC9"/>
<name>C1MSC9_MICPC</name>
<protein>
    <submittedName>
        <fullName evidence="8">Mitochondrial carrier protein</fullName>
    </submittedName>
</protein>
<dbReference type="Gene3D" id="1.50.40.10">
    <property type="entry name" value="Mitochondrial carrier domain"/>
    <property type="match status" value="2"/>
</dbReference>
<dbReference type="SUPFAM" id="SSF103506">
    <property type="entry name" value="Mitochondrial carrier"/>
    <property type="match status" value="2"/>
</dbReference>
<feature type="compositionally biased region" description="Acidic residues" evidence="7">
    <location>
        <begin position="10"/>
        <end position="19"/>
    </location>
</feature>
<keyword evidence="3 6" id="KW-0812">Transmembrane</keyword>
<evidence type="ECO:0000256" key="3">
    <source>
        <dbReference type="ARBA" id="ARBA00022692"/>
    </source>
</evidence>
<dbReference type="InterPro" id="IPR018108">
    <property type="entry name" value="MCP_transmembrane"/>
</dbReference>
<dbReference type="Pfam" id="PF00153">
    <property type="entry name" value="Mito_carr"/>
    <property type="match status" value="6"/>
</dbReference>
<evidence type="ECO:0000313" key="8">
    <source>
        <dbReference type="EMBL" id="EEH57485.1"/>
    </source>
</evidence>
<evidence type="ECO:0000313" key="9">
    <source>
        <dbReference type="Proteomes" id="UP000001876"/>
    </source>
</evidence>
<dbReference type="STRING" id="564608.C1MSC9"/>
<evidence type="ECO:0000256" key="6">
    <source>
        <dbReference type="PROSITE-ProRule" id="PRU00282"/>
    </source>
</evidence>
<dbReference type="Proteomes" id="UP000001876">
    <property type="component" value="Unassembled WGS sequence"/>
</dbReference>
<feature type="repeat" description="Solcar" evidence="6">
    <location>
        <begin position="270"/>
        <end position="356"/>
    </location>
</feature>
<keyword evidence="9" id="KW-1185">Reference proteome</keyword>
<organism evidence="9">
    <name type="scientific">Micromonas pusilla (strain CCMP1545)</name>
    <name type="common">Picoplanktonic green alga</name>
    <dbReference type="NCBI Taxonomy" id="564608"/>
    <lineage>
        <taxon>Eukaryota</taxon>
        <taxon>Viridiplantae</taxon>
        <taxon>Chlorophyta</taxon>
        <taxon>Mamiellophyceae</taxon>
        <taxon>Mamiellales</taxon>
        <taxon>Mamiellaceae</taxon>
        <taxon>Micromonas</taxon>
    </lineage>
</organism>
<dbReference type="KEGG" id="mpp:MICPUCDRAFT_58439"/>
<feature type="repeat" description="Solcar" evidence="6">
    <location>
        <begin position="121"/>
        <end position="245"/>
    </location>
</feature>
<evidence type="ECO:0000256" key="7">
    <source>
        <dbReference type="SAM" id="MobiDB-lite"/>
    </source>
</evidence>
<dbReference type="eggNOG" id="KOG0752">
    <property type="taxonomic scope" value="Eukaryota"/>
</dbReference>
<comment type="subcellular location">
    <subcellularLocation>
        <location evidence="1">Membrane</location>
        <topology evidence="1">Multi-pass membrane protein</topology>
    </subcellularLocation>
</comment>
<feature type="repeat" description="Solcar" evidence="6">
    <location>
        <begin position="494"/>
        <end position="631"/>
    </location>
</feature>
<feature type="repeat" description="Solcar" evidence="6">
    <location>
        <begin position="385"/>
        <end position="472"/>
    </location>
</feature>
<dbReference type="GO" id="GO:0055085">
    <property type="term" value="P:transmembrane transport"/>
    <property type="evidence" value="ECO:0007669"/>
    <property type="project" value="InterPro"/>
</dbReference>
<dbReference type="InterPro" id="IPR023395">
    <property type="entry name" value="MCP_dom_sf"/>
</dbReference>
<dbReference type="PANTHER" id="PTHR24089">
    <property type="entry name" value="SOLUTE CARRIER FAMILY 25"/>
    <property type="match status" value="1"/>
</dbReference>
<evidence type="ECO:0000256" key="1">
    <source>
        <dbReference type="ARBA" id="ARBA00004141"/>
    </source>
</evidence>
<dbReference type="OrthoDB" id="270584at2759"/>
<keyword evidence="4" id="KW-0677">Repeat</keyword>
<gene>
    <name evidence="8" type="ORF">MICPUCDRAFT_58439</name>
</gene>
<dbReference type="RefSeq" id="XP_003059030.1">
    <property type="nucleotide sequence ID" value="XM_003058984.1"/>
</dbReference>
<keyword evidence="2" id="KW-0813">Transport</keyword>
<dbReference type="PRINTS" id="PR00926">
    <property type="entry name" value="MITOCARRIER"/>
</dbReference>
<evidence type="ECO:0000256" key="5">
    <source>
        <dbReference type="ARBA" id="ARBA00023136"/>
    </source>
</evidence>
<evidence type="ECO:0000256" key="4">
    <source>
        <dbReference type="ARBA" id="ARBA00022737"/>
    </source>
</evidence>
<feature type="repeat" description="Solcar" evidence="6">
    <location>
        <begin position="656"/>
        <end position="744"/>
    </location>
</feature>
<feature type="repeat" description="Solcar" evidence="6">
    <location>
        <begin position="21"/>
        <end position="110"/>
    </location>
</feature>
<proteinExistence type="predicted"/>
<evidence type="ECO:0000256" key="2">
    <source>
        <dbReference type="ARBA" id="ARBA00022448"/>
    </source>
</evidence>
<dbReference type="GO" id="GO:0016020">
    <property type="term" value="C:membrane"/>
    <property type="evidence" value="ECO:0007669"/>
    <property type="project" value="UniProtKB-SubCell"/>
</dbReference>
<dbReference type="GeneID" id="9684098"/>
<dbReference type="EMBL" id="GG663739">
    <property type="protein sequence ID" value="EEH57485.1"/>
    <property type="molecule type" value="Genomic_DNA"/>
</dbReference>
<keyword evidence="5 6" id="KW-0472">Membrane</keyword>
<dbReference type="OMA" id="SFACFET"/>